<dbReference type="Proteomes" id="UP001610063">
    <property type="component" value="Unassembled WGS sequence"/>
</dbReference>
<dbReference type="RefSeq" id="WP_395419056.1">
    <property type="nucleotide sequence ID" value="NZ_JBIPKE010000020.1"/>
</dbReference>
<evidence type="ECO:0000256" key="4">
    <source>
        <dbReference type="SAM" id="Phobius"/>
    </source>
</evidence>
<keyword evidence="3" id="KW-0560">Oxidoreductase</keyword>
<dbReference type="PANTHER" id="PTHR24320:SF282">
    <property type="entry name" value="WW DOMAIN-CONTAINING OXIDOREDUCTASE"/>
    <property type="match status" value="1"/>
</dbReference>
<evidence type="ECO:0000256" key="1">
    <source>
        <dbReference type="ARBA" id="ARBA00006484"/>
    </source>
</evidence>
<evidence type="ECO:0000313" key="5">
    <source>
        <dbReference type="EMBL" id="MFH6985639.1"/>
    </source>
</evidence>
<comment type="caution">
    <text evidence="5">The sequence shown here is derived from an EMBL/GenBank/DDBJ whole genome shotgun (WGS) entry which is preliminary data.</text>
</comment>
<gene>
    <name evidence="5" type="ORF">ACHKAR_19460</name>
</gene>
<proteinExistence type="inferred from homology"/>
<dbReference type="Pfam" id="PF00106">
    <property type="entry name" value="adh_short"/>
    <property type="match status" value="1"/>
</dbReference>
<feature type="transmembrane region" description="Helical" evidence="4">
    <location>
        <begin position="7"/>
        <end position="30"/>
    </location>
</feature>
<name>A0ABW7NHT9_9BACT</name>
<keyword evidence="6" id="KW-1185">Reference proteome</keyword>
<evidence type="ECO:0000256" key="2">
    <source>
        <dbReference type="ARBA" id="ARBA00022857"/>
    </source>
</evidence>
<keyword evidence="4" id="KW-1133">Transmembrane helix</keyword>
<dbReference type="PRINTS" id="PR00081">
    <property type="entry name" value="GDHRDH"/>
</dbReference>
<comment type="similarity">
    <text evidence="1">Belongs to the short-chain dehydrogenases/reductases (SDR) family.</text>
</comment>
<dbReference type="InterPro" id="IPR036291">
    <property type="entry name" value="NAD(P)-bd_dom_sf"/>
</dbReference>
<organism evidence="5 6">
    <name type="scientific">Marinoscillum luteum</name>
    <dbReference type="NCBI Taxonomy" id="861051"/>
    <lineage>
        <taxon>Bacteria</taxon>
        <taxon>Pseudomonadati</taxon>
        <taxon>Bacteroidota</taxon>
        <taxon>Cytophagia</taxon>
        <taxon>Cytophagales</taxon>
        <taxon>Reichenbachiellaceae</taxon>
        <taxon>Marinoscillum</taxon>
    </lineage>
</organism>
<accession>A0ABW7NHT9</accession>
<evidence type="ECO:0000256" key="3">
    <source>
        <dbReference type="ARBA" id="ARBA00023002"/>
    </source>
</evidence>
<dbReference type="Gene3D" id="3.40.50.720">
    <property type="entry name" value="NAD(P)-binding Rossmann-like Domain"/>
    <property type="match status" value="1"/>
</dbReference>
<protein>
    <submittedName>
        <fullName evidence="5">SDR family NAD(P)-dependent oxidoreductase</fullName>
    </submittedName>
</protein>
<evidence type="ECO:0000313" key="6">
    <source>
        <dbReference type="Proteomes" id="UP001610063"/>
    </source>
</evidence>
<keyword evidence="4" id="KW-0812">Transmembrane</keyword>
<keyword evidence="4" id="KW-0472">Membrane</keyword>
<dbReference type="SUPFAM" id="SSF51735">
    <property type="entry name" value="NAD(P)-binding Rossmann-fold domains"/>
    <property type="match status" value="1"/>
</dbReference>
<sequence>MSLKKMLYILIGIPFLLYVLFYGSIIFMFVKNDTSAGKPVYSGQIISDTLQQPLVNNFGHSTTAMEVVQGTDLSGKIMVMTGGHTGTGLQATKAFVSKGATVIALTPDVKWAKKNLNGLPNVEIEYLDLLKPKSIDAFVEKFMQSNRQVDVLVNSAGIHNTPLQRDERGYERQFAVNVLGHFQLSLKLLPALKKANGARIVNLSSRGHRTSDVNLEDINYEHTPYDGFQAYCQSKTAVALMAVKQNELFSKYNIQSFSVHPGPVPSSDLFAGSLVGYAPKFKVWMTKFAGQSLRAFYGTELLNYFRKPKNEGDIYKTVQQGGATTVWAAVSAQLNGKGGQYLEDCNIALMVPNGSDAPFGVRPWALDKNRADSLWIICEKMTGIYFEQ</sequence>
<keyword evidence="2" id="KW-0521">NADP</keyword>
<dbReference type="EMBL" id="JBIPKE010000020">
    <property type="protein sequence ID" value="MFH6985639.1"/>
    <property type="molecule type" value="Genomic_DNA"/>
</dbReference>
<dbReference type="PANTHER" id="PTHR24320">
    <property type="entry name" value="RETINOL DEHYDROGENASE"/>
    <property type="match status" value="1"/>
</dbReference>
<reference evidence="5 6" key="1">
    <citation type="journal article" date="2013" name="Int. J. Syst. Evol. Microbiol.">
        <title>Marinoscillum luteum sp. nov., isolated from marine sediment.</title>
        <authorList>
            <person name="Cha I.T."/>
            <person name="Park S.J."/>
            <person name="Kim S.J."/>
            <person name="Kim J.G."/>
            <person name="Jung M.Y."/>
            <person name="Shin K.S."/>
            <person name="Kwon K.K."/>
            <person name="Yang S.H."/>
            <person name="Seo Y.S."/>
            <person name="Rhee S.K."/>
        </authorList>
    </citation>
    <scope>NUCLEOTIDE SEQUENCE [LARGE SCALE GENOMIC DNA]</scope>
    <source>
        <strain evidence="5 6">KCTC 23939</strain>
    </source>
</reference>
<dbReference type="InterPro" id="IPR002347">
    <property type="entry name" value="SDR_fam"/>
</dbReference>